<dbReference type="InterPro" id="IPR014284">
    <property type="entry name" value="RNA_pol_sigma-70_dom"/>
</dbReference>
<evidence type="ECO:0000259" key="7">
    <source>
        <dbReference type="Pfam" id="PF08281"/>
    </source>
</evidence>
<dbReference type="InterPro" id="IPR036388">
    <property type="entry name" value="WH-like_DNA-bd_sf"/>
</dbReference>
<dbReference type="NCBIfam" id="TIGR02937">
    <property type="entry name" value="sigma70-ECF"/>
    <property type="match status" value="1"/>
</dbReference>
<sequence length="199" mass="22318">MSAFRQSVEAMIPALRRYARALTRDADAADDLVQDTLVRALRSERLFLGGDVRSWLYTILTNLNKNRRRSLARRPQFMPLTDNNPDASGTEAEGRDIEKALATLVEEQRSVLLLVMLEGMSYREVADIQGRADRHRDVAPGARKSPRQSLAGGRAYGAQAGEMMAGSMHRTISARSRIVSCAKLTRRRHFGPQSQRRPI</sequence>
<evidence type="ECO:0000256" key="3">
    <source>
        <dbReference type="ARBA" id="ARBA00023082"/>
    </source>
</evidence>
<dbReference type="Gene3D" id="1.10.1740.10">
    <property type="match status" value="1"/>
</dbReference>
<evidence type="ECO:0000256" key="4">
    <source>
        <dbReference type="ARBA" id="ARBA00023125"/>
    </source>
</evidence>
<keyword evidence="4" id="KW-0238">DNA-binding</keyword>
<dbReference type="InterPro" id="IPR013249">
    <property type="entry name" value="RNA_pol_sigma70_r4_t2"/>
</dbReference>
<dbReference type="Pfam" id="PF22029">
    <property type="entry name" value="PhyR_sigma2"/>
    <property type="match status" value="1"/>
</dbReference>
<dbReference type="SUPFAM" id="SSF88659">
    <property type="entry name" value="Sigma3 and sigma4 domains of RNA polymerase sigma factors"/>
    <property type="match status" value="1"/>
</dbReference>
<comment type="similarity">
    <text evidence="1">Belongs to the sigma-70 factor family. ECF subfamily.</text>
</comment>
<evidence type="ECO:0000259" key="8">
    <source>
        <dbReference type="Pfam" id="PF22029"/>
    </source>
</evidence>
<dbReference type="SUPFAM" id="SSF88946">
    <property type="entry name" value="Sigma2 domain of RNA polymerase sigma factors"/>
    <property type="match status" value="1"/>
</dbReference>
<dbReference type="InterPro" id="IPR053866">
    <property type="entry name" value="PhyR_sigma2"/>
</dbReference>
<keyword evidence="3" id="KW-0731">Sigma factor</keyword>
<comment type="caution">
    <text evidence="9">The sequence shown here is derived from an EMBL/GenBank/DDBJ whole genome shotgun (WGS) entry which is preliminary data.</text>
</comment>
<evidence type="ECO:0000256" key="5">
    <source>
        <dbReference type="ARBA" id="ARBA00023163"/>
    </source>
</evidence>
<accession>A0ABV4GD00</accession>
<proteinExistence type="inferred from homology"/>
<evidence type="ECO:0000256" key="2">
    <source>
        <dbReference type="ARBA" id="ARBA00023015"/>
    </source>
</evidence>
<name>A0ABV4GD00_9BRAD</name>
<dbReference type="PANTHER" id="PTHR43133:SF25">
    <property type="entry name" value="RNA POLYMERASE SIGMA FACTOR RFAY-RELATED"/>
    <property type="match status" value="1"/>
</dbReference>
<evidence type="ECO:0000256" key="1">
    <source>
        <dbReference type="ARBA" id="ARBA00010641"/>
    </source>
</evidence>
<evidence type="ECO:0000256" key="6">
    <source>
        <dbReference type="SAM" id="MobiDB-lite"/>
    </source>
</evidence>
<gene>
    <name evidence="9" type="ORF">ABH992_001232</name>
</gene>
<keyword evidence="2" id="KW-0805">Transcription regulation</keyword>
<protein>
    <submittedName>
        <fullName evidence="9">RNA polymerase sigma factor (Sigma-70 family)</fullName>
    </submittedName>
</protein>
<reference evidence="9 10" key="1">
    <citation type="submission" date="2024-07" db="EMBL/GenBank/DDBJ databases">
        <title>Genomic Encyclopedia of Type Strains, Phase V (KMG-V): Genome sequencing to study the core and pangenomes of soil and plant-associated prokaryotes.</title>
        <authorList>
            <person name="Whitman W."/>
        </authorList>
    </citation>
    <scope>NUCLEOTIDE SEQUENCE [LARGE SCALE GENOMIC DNA]</scope>
    <source>
        <strain evidence="9 10">USDA 222</strain>
    </source>
</reference>
<dbReference type="PANTHER" id="PTHR43133">
    <property type="entry name" value="RNA POLYMERASE ECF-TYPE SIGMA FACTO"/>
    <property type="match status" value="1"/>
</dbReference>
<keyword evidence="10" id="KW-1185">Reference proteome</keyword>
<dbReference type="InterPro" id="IPR013325">
    <property type="entry name" value="RNA_pol_sigma_r2"/>
</dbReference>
<feature type="domain" description="PhyR sigma2" evidence="8">
    <location>
        <begin position="9"/>
        <end position="60"/>
    </location>
</feature>
<dbReference type="Gene3D" id="1.10.10.10">
    <property type="entry name" value="Winged helix-like DNA-binding domain superfamily/Winged helix DNA-binding domain"/>
    <property type="match status" value="1"/>
</dbReference>
<evidence type="ECO:0000313" key="10">
    <source>
        <dbReference type="Proteomes" id="UP001565474"/>
    </source>
</evidence>
<dbReference type="EMBL" id="JBGBZN010000002">
    <property type="protein sequence ID" value="MEY9468833.1"/>
    <property type="molecule type" value="Genomic_DNA"/>
</dbReference>
<feature type="region of interest" description="Disordered" evidence="6">
    <location>
        <begin position="133"/>
        <end position="154"/>
    </location>
</feature>
<evidence type="ECO:0000313" key="9">
    <source>
        <dbReference type="EMBL" id="MEY9468833.1"/>
    </source>
</evidence>
<organism evidence="9 10">
    <name type="scientific">Bradyrhizobium yuanmingense</name>
    <dbReference type="NCBI Taxonomy" id="108015"/>
    <lineage>
        <taxon>Bacteria</taxon>
        <taxon>Pseudomonadati</taxon>
        <taxon>Pseudomonadota</taxon>
        <taxon>Alphaproteobacteria</taxon>
        <taxon>Hyphomicrobiales</taxon>
        <taxon>Nitrobacteraceae</taxon>
        <taxon>Bradyrhizobium</taxon>
    </lineage>
</organism>
<dbReference type="InterPro" id="IPR013324">
    <property type="entry name" value="RNA_pol_sigma_r3/r4-like"/>
</dbReference>
<feature type="domain" description="RNA polymerase sigma factor 70 region 4 type 2" evidence="7">
    <location>
        <begin position="96"/>
        <end position="131"/>
    </location>
</feature>
<keyword evidence="5" id="KW-0804">Transcription</keyword>
<dbReference type="Proteomes" id="UP001565474">
    <property type="component" value="Unassembled WGS sequence"/>
</dbReference>
<dbReference type="InterPro" id="IPR000838">
    <property type="entry name" value="RNA_pol_sigma70_ECF_CS"/>
</dbReference>
<dbReference type="Pfam" id="PF08281">
    <property type="entry name" value="Sigma70_r4_2"/>
    <property type="match status" value="1"/>
</dbReference>
<dbReference type="InterPro" id="IPR039425">
    <property type="entry name" value="RNA_pol_sigma-70-like"/>
</dbReference>
<dbReference type="PROSITE" id="PS01063">
    <property type="entry name" value="SIGMA70_ECF"/>
    <property type="match status" value="1"/>
</dbReference>